<dbReference type="InterPro" id="IPR021361">
    <property type="entry name" value="Tad2-like_dom"/>
</dbReference>
<organism evidence="2 3">
    <name type="scientific">Lacticaseibacillus mingshuiensis</name>
    <dbReference type="NCBI Taxonomy" id="2799574"/>
    <lineage>
        <taxon>Bacteria</taxon>
        <taxon>Bacillati</taxon>
        <taxon>Bacillota</taxon>
        <taxon>Bacilli</taxon>
        <taxon>Lactobacillales</taxon>
        <taxon>Lactobacillaceae</taxon>
        <taxon>Lacticaseibacillus</taxon>
    </lineage>
</organism>
<comment type="caution">
    <text evidence="2">The sequence shown here is derived from an EMBL/GenBank/DDBJ whole genome shotgun (WGS) entry which is preliminary data.</text>
</comment>
<evidence type="ECO:0000313" key="3">
    <source>
        <dbReference type="Proteomes" id="UP001597196"/>
    </source>
</evidence>
<dbReference type="RefSeq" id="WP_203626403.1">
    <property type="nucleotide sequence ID" value="NZ_BOLQ01000004.1"/>
</dbReference>
<keyword evidence="3" id="KW-1185">Reference proteome</keyword>
<evidence type="ECO:0000313" key="2">
    <source>
        <dbReference type="EMBL" id="MFD1430200.1"/>
    </source>
</evidence>
<accession>A0ABW4CKD0</accession>
<protein>
    <submittedName>
        <fullName evidence="2">DUF2829 domain-containing protein</fullName>
    </submittedName>
</protein>
<sequence>MTFEEVLPKLKAGQRAVRGGWGGGEEYITLVSGQSYESIAVTPYFLIKVQGEGYSVWEPTGCDALAMDWTLVCRPARRTRRFGGTSRVSGSL</sequence>
<dbReference type="EMBL" id="JBHTOC010000010">
    <property type="protein sequence ID" value="MFD1430200.1"/>
    <property type="molecule type" value="Genomic_DNA"/>
</dbReference>
<evidence type="ECO:0000259" key="1">
    <source>
        <dbReference type="Pfam" id="PF11195"/>
    </source>
</evidence>
<feature type="domain" description="Thoeris anti-defense 2-like" evidence="1">
    <location>
        <begin position="1"/>
        <end position="72"/>
    </location>
</feature>
<dbReference type="Pfam" id="PF11195">
    <property type="entry name" value="Tad2-like"/>
    <property type="match status" value="1"/>
</dbReference>
<reference evidence="3" key="1">
    <citation type="journal article" date="2019" name="Int. J. Syst. Evol. Microbiol.">
        <title>The Global Catalogue of Microorganisms (GCM) 10K type strain sequencing project: providing services to taxonomists for standard genome sequencing and annotation.</title>
        <authorList>
            <consortium name="The Broad Institute Genomics Platform"/>
            <consortium name="The Broad Institute Genome Sequencing Center for Infectious Disease"/>
            <person name="Wu L."/>
            <person name="Ma J."/>
        </authorList>
    </citation>
    <scope>NUCLEOTIDE SEQUENCE [LARGE SCALE GENOMIC DNA]</scope>
    <source>
        <strain evidence="3">CCM 8980</strain>
    </source>
</reference>
<name>A0ABW4CKD0_9LACO</name>
<gene>
    <name evidence="2" type="ORF">ACFQ4P_08070</name>
</gene>
<dbReference type="Proteomes" id="UP001597196">
    <property type="component" value="Unassembled WGS sequence"/>
</dbReference>
<proteinExistence type="predicted"/>